<sequence>MSAEVKEWDHYVTYTLRSGQQGHIVLRTPAHPSLRLLRGELAKYGLDPADVKDAQWQPVPSVRQSQAFQRIVDPAVDQQMPPLQAIQPQGQPMPMRPAAPAVPVITHRTPPAQSKPTAGLPARLFILIFAVSAMFVAIVLLASVT</sequence>
<dbReference type="OrthoDB" id="4408003at2"/>
<protein>
    <submittedName>
        <fullName evidence="2">Uncharacterized protein</fullName>
    </submittedName>
</protein>
<dbReference type="PATRIC" id="fig|1050174.4.peg.1345"/>
<evidence type="ECO:0000313" key="3">
    <source>
        <dbReference type="Proteomes" id="UP000035368"/>
    </source>
</evidence>
<proteinExistence type="predicted"/>
<keyword evidence="1" id="KW-1133">Transmembrane helix</keyword>
<dbReference type="RefSeq" id="WP_047240259.1">
    <property type="nucleotide sequence ID" value="NZ_CP011541.1"/>
</dbReference>
<organism evidence="2 3">
    <name type="scientific">Corynebacterium epidermidicanis</name>
    <dbReference type="NCBI Taxonomy" id="1050174"/>
    <lineage>
        <taxon>Bacteria</taxon>
        <taxon>Bacillati</taxon>
        <taxon>Actinomycetota</taxon>
        <taxon>Actinomycetes</taxon>
        <taxon>Mycobacteriales</taxon>
        <taxon>Corynebacteriaceae</taxon>
        <taxon>Corynebacterium</taxon>
    </lineage>
</organism>
<keyword evidence="3" id="KW-1185">Reference proteome</keyword>
<feature type="transmembrane region" description="Helical" evidence="1">
    <location>
        <begin position="124"/>
        <end position="144"/>
    </location>
</feature>
<dbReference type="KEGG" id="cei:CEPID_06665"/>
<name>A0A0G3GPS3_9CORY</name>
<accession>A0A0G3GPS3</accession>
<keyword evidence="1" id="KW-0812">Transmembrane</keyword>
<dbReference type="Proteomes" id="UP000035368">
    <property type="component" value="Chromosome"/>
</dbReference>
<keyword evidence="1" id="KW-0472">Membrane</keyword>
<reference evidence="2 3" key="1">
    <citation type="submission" date="2015-05" db="EMBL/GenBank/DDBJ databases">
        <title>Complete genome sequence of Corynebacterium epidermidicanis DSM 45586, isolated from the skin of a dog suffering from pruritus.</title>
        <authorList>
            <person name="Ruckert C."/>
            <person name="Albersmeier A."/>
            <person name="Winkler A."/>
            <person name="Tauch A."/>
        </authorList>
    </citation>
    <scope>NUCLEOTIDE SEQUENCE [LARGE SCALE GENOMIC DNA]</scope>
    <source>
        <strain evidence="2 3">DSM 45586</strain>
    </source>
</reference>
<dbReference type="STRING" id="1050174.CEPID_06665"/>
<evidence type="ECO:0000256" key="1">
    <source>
        <dbReference type="SAM" id="Phobius"/>
    </source>
</evidence>
<dbReference type="AlphaFoldDB" id="A0A0G3GPS3"/>
<gene>
    <name evidence="2" type="ORF">CEPID_06665</name>
</gene>
<evidence type="ECO:0000313" key="2">
    <source>
        <dbReference type="EMBL" id="AKK03191.1"/>
    </source>
</evidence>
<dbReference type="EMBL" id="CP011541">
    <property type="protein sequence ID" value="AKK03191.1"/>
    <property type="molecule type" value="Genomic_DNA"/>
</dbReference>